<comment type="caution">
    <text evidence="1">The sequence shown here is derived from an EMBL/GenBank/DDBJ whole genome shotgun (WGS) entry which is preliminary data.</text>
</comment>
<organism evidence="1 2">
    <name type="scientific">Trichonephila clavipes</name>
    <name type="common">Golden silk orbweaver</name>
    <name type="synonym">Nephila clavipes</name>
    <dbReference type="NCBI Taxonomy" id="2585209"/>
    <lineage>
        <taxon>Eukaryota</taxon>
        <taxon>Metazoa</taxon>
        <taxon>Ecdysozoa</taxon>
        <taxon>Arthropoda</taxon>
        <taxon>Chelicerata</taxon>
        <taxon>Arachnida</taxon>
        <taxon>Araneae</taxon>
        <taxon>Araneomorphae</taxon>
        <taxon>Entelegynae</taxon>
        <taxon>Araneoidea</taxon>
        <taxon>Nephilidae</taxon>
        <taxon>Trichonephila</taxon>
    </lineage>
</organism>
<dbReference type="EMBL" id="BMAU01021378">
    <property type="protein sequence ID" value="GFY26956.1"/>
    <property type="molecule type" value="Genomic_DNA"/>
</dbReference>
<accession>A0A8X7BCK1</accession>
<dbReference type="AlphaFoldDB" id="A0A8X7BCK1"/>
<proteinExistence type="predicted"/>
<evidence type="ECO:0000313" key="1">
    <source>
        <dbReference type="EMBL" id="GFY26956.1"/>
    </source>
</evidence>
<gene>
    <name evidence="1" type="ORF">TNCV_930971</name>
</gene>
<keyword evidence="2" id="KW-1185">Reference proteome</keyword>
<dbReference type="Proteomes" id="UP000887159">
    <property type="component" value="Unassembled WGS sequence"/>
</dbReference>
<protein>
    <submittedName>
        <fullName evidence="1">Uncharacterized protein</fullName>
    </submittedName>
</protein>
<reference evidence="1" key="1">
    <citation type="submission" date="2020-08" db="EMBL/GenBank/DDBJ databases">
        <title>Multicomponent nature underlies the extraordinary mechanical properties of spider dragline silk.</title>
        <authorList>
            <person name="Kono N."/>
            <person name="Nakamura H."/>
            <person name="Mori M."/>
            <person name="Yoshida Y."/>
            <person name="Ohtoshi R."/>
            <person name="Malay A.D."/>
            <person name="Moran D.A.P."/>
            <person name="Tomita M."/>
            <person name="Numata K."/>
            <person name="Arakawa K."/>
        </authorList>
    </citation>
    <scope>NUCLEOTIDE SEQUENCE</scope>
</reference>
<name>A0A8X7BCK1_TRICX</name>
<evidence type="ECO:0000313" key="2">
    <source>
        <dbReference type="Proteomes" id="UP000887159"/>
    </source>
</evidence>
<sequence length="95" mass="10597">MFATVQFAHFHLNFKEELPGGGKRPPIHLLLPTNVSIGFVDLRLLRVTPAAKALYIYIHPCHIWDLKPGYTAQQSTSLTSIPNESGQSLLNCINK</sequence>